<organism evidence="2 3">
    <name type="scientific">Owenia fusiformis</name>
    <name type="common">Polychaete worm</name>
    <dbReference type="NCBI Taxonomy" id="6347"/>
    <lineage>
        <taxon>Eukaryota</taxon>
        <taxon>Metazoa</taxon>
        <taxon>Spiralia</taxon>
        <taxon>Lophotrochozoa</taxon>
        <taxon>Annelida</taxon>
        <taxon>Polychaeta</taxon>
        <taxon>Sedentaria</taxon>
        <taxon>Canalipalpata</taxon>
        <taxon>Sabellida</taxon>
        <taxon>Oweniida</taxon>
        <taxon>Oweniidae</taxon>
        <taxon>Owenia</taxon>
    </lineage>
</organism>
<feature type="compositionally biased region" description="Acidic residues" evidence="1">
    <location>
        <begin position="114"/>
        <end position="124"/>
    </location>
</feature>
<keyword evidence="3" id="KW-1185">Reference proteome</keyword>
<dbReference type="Proteomes" id="UP000749559">
    <property type="component" value="Unassembled WGS sequence"/>
</dbReference>
<protein>
    <submittedName>
        <fullName evidence="2">Uncharacterized protein</fullName>
    </submittedName>
</protein>
<feature type="compositionally biased region" description="Low complexity" evidence="1">
    <location>
        <begin position="96"/>
        <end position="108"/>
    </location>
</feature>
<evidence type="ECO:0000313" key="3">
    <source>
        <dbReference type="Proteomes" id="UP000749559"/>
    </source>
</evidence>
<comment type="caution">
    <text evidence="2">The sequence shown here is derived from an EMBL/GenBank/DDBJ whole genome shotgun (WGS) entry which is preliminary data.</text>
</comment>
<sequence length="305" mass="34454">MTDVDARERYESAIELSNACREFYKRRESQFRVIKKAVKHGETPVPKTSLECKMLQLKNEMSSLMDLDLSLMKQLLTLNESIEDLKENPIYGSEGSLGSCCSESSESLWPNQGSDDEADDDDIDADDICQKSSSAVEQYPDEVFETEKEGLHRFVTGSPTCDYPIPKRRLSKTDSGISVCSEGEDSYITFDFDNTNQQQTRNDNTVFATIPRQNKPNTLKTVTINPTAIEFVPRVPTSKPKKPTSIIKASGTQVQTDITDFNTKDITRNNPLRKNLPIKIHHKKQGSFDSGIHEPEFDELKEIMV</sequence>
<dbReference type="InterPro" id="IPR039499">
    <property type="entry name" value="LURA1/LRA25"/>
</dbReference>
<gene>
    <name evidence="2" type="ORF">OFUS_LOCUS3288</name>
</gene>
<dbReference type="AlphaFoldDB" id="A0A8J1XRA4"/>
<reference evidence="2" key="1">
    <citation type="submission" date="2022-03" db="EMBL/GenBank/DDBJ databases">
        <authorList>
            <person name="Martin C."/>
        </authorList>
    </citation>
    <scope>NUCLEOTIDE SEQUENCE</scope>
</reference>
<evidence type="ECO:0000313" key="2">
    <source>
        <dbReference type="EMBL" id="CAH1776068.1"/>
    </source>
</evidence>
<accession>A0A8J1XRA4</accession>
<name>A0A8J1XRA4_OWEFU</name>
<proteinExistence type="predicted"/>
<dbReference type="Pfam" id="PF14854">
    <property type="entry name" value="LURAP"/>
    <property type="match status" value="1"/>
</dbReference>
<dbReference type="EMBL" id="CAIIXF020000001">
    <property type="protein sequence ID" value="CAH1776068.1"/>
    <property type="molecule type" value="Genomic_DNA"/>
</dbReference>
<feature type="region of interest" description="Disordered" evidence="1">
    <location>
        <begin position="96"/>
        <end position="124"/>
    </location>
</feature>
<evidence type="ECO:0000256" key="1">
    <source>
        <dbReference type="SAM" id="MobiDB-lite"/>
    </source>
</evidence>